<sequence>MYIPAFFKVFPMCQVILQSSQNPNDPKNTLGNLSPYHVASTVSGIQKDLPSDCSVEQVILMHQHGSRGPLDDAFSLMQGLYHLFDNSSDIVQLSDLPPQLKFLEDIPKREFALGELTPVGRQQLFSHGVDFLSRYPYLTTNMILAGNQSRDIESSRWFAQGYFGHDALNVSFVALPDSGTEPSWIRPWLSCPRWQDFGDAEALKWVEIYVPHIISRLNGVISGLDLTDDHVRGALYACAYELAAYDRSPWCGLFSPEELLQFEYELDVYTVNSFGHNLPDNMGPIMGAVYVKKLIERLTNSTGDAKPLYLEFGHDVTIYLALTALGLAKDSSNPSDDDTIRSDRQLRTSYQAPFAANMVWEKFTCSKSFEGSQVRLVLNEATFPLTICARTDDDKSYGTCSLGAFVAANQRSTDIELGDKRWNDACGPV</sequence>
<dbReference type="EMBL" id="MU267625">
    <property type="protein sequence ID" value="KAH7913719.1"/>
    <property type="molecule type" value="Genomic_DNA"/>
</dbReference>
<name>A0ACB8AJZ7_9AGAM</name>
<accession>A0ACB8AJZ7</accession>
<gene>
    <name evidence="1" type="ORF">BJ138DRAFT_1145373</name>
</gene>
<proteinExistence type="predicted"/>
<evidence type="ECO:0000313" key="2">
    <source>
        <dbReference type="Proteomes" id="UP000790377"/>
    </source>
</evidence>
<organism evidence="1 2">
    <name type="scientific">Hygrophoropsis aurantiaca</name>
    <dbReference type="NCBI Taxonomy" id="72124"/>
    <lineage>
        <taxon>Eukaryota</taxon>
        <taxon>Fungi</taxon>
        <taxon>Dikarya</taxon>
        <taxon>Basidiomycota</taxon>
        <taxon>Agaricomycotina</taxon>
        <taxon>Agaricomycetes</taxon>
        <taxon>Agaricomycetidae</taxon>
        <taxon>Boletales</taxon>
        <taxon>Coniophorineae</taxon>
        <taxon>Hygrophoropsidaceae</taxon>
        <taxon>Hygrophoropsis</taxon>
    </lineage>
</organism>
<reference evidence="1" key="1">
    <citation type="journal article" date="2021" name="New Phytol.">
        <title>Evolutionary innovations through gain and loss of genes in the ectomycorrhizal Boletales.</title>
        <authorList>
            <person name="Wu G."/>
            <person name="Miyauchi S."/>
            <person name="Morin E."/>
            <person name="Kuo A."/>
            <person name="Drula E."/>
            <person name="Varga T."/>
            <person name="Kohler A."/>
            <person name="Feng B."/>
            <person name="Cao Y."/>
            <person name="Lipzen A."/>
            <person name="Daum C."/>
            <person name="Hundley H."/>
            <person name="Pangilinan J."/>
            <person name="Johnson J."/>
            <person name="Barry K."/>
            <person name="LaButti K."/>
            <person name="Ng V."/>
            <person name="Ahrendt S."/>
            <person name="Min B."/>
            <person name="Choi I.G."/>
            <person name="Park H."/>
            <person name="Plett J.M."/>
            <person name="Magnuson J."/>
            <person name="Spatafora J.W."/>
            <person name="Nagy L.G."/>
            <person name="Henrissat B."/>
            <person name="Grigoriev I.V."/>
            <person name="Yang Z.L."/>
            <person name="Xu J."/>
            <person name="Martin F.M."/>
        </authorList>
    </citation>
    <scope>NUCLEOTIDE SEQUENCE</scope>
    <source>
        <strain evidence="1">ATCC 28755</strain>
    </source>
</reference>
<protein>
    <submittedName>
        <fullName evidence="1">Phosphoglycerate mutase-like protein</fullName>
    </submittedName>
</protein>
<evidence type="ECO:0000313" key="1">
    <source>
        <dbReference type="EMBL" id="KAH7913719.1"/>
    </source>
</evidence>
<comment type="caution">
    <text evidence="1">The sequence shown here is derived from an EMBL/GenBank/DDBJ whole genome shotgun (WGS) entry which is preliminary data.</text>
</comment>
<keyword evidence="2" id="KW-1185">Reference proteome</keyword>
<dbReference type="Proteomes" id="UP000790377">
    <property type="component" value="Unassembled WGS sequence"/>
</dbReference>